<sequence precursor="true">MGNSKLSSSAHSPVGAGIFACALALICGAAVFTGLAPLRVFEHDIFFLLDNAYRVLQGQVPHRDFFSAWGPVIHLIGAGGLFLARMKPDGIAYANAICAALIGIWAYRVGRVRLGSAAACCMGIYTVLLIATPSSLGYGALMFSHAMVYNRYGFALLGIILVECGTHFFGTEATHRGAISSGAAFAILGFLKISYALAAAPILLLGYAFGSGRARRLMIFCGTAAIVSFPFLGYLRFDVGDMLRDLAMAGAARRLSWHPTELFADGFGLIGETIPLLLLLATLALARRSAAAGESKWRVRELVLVGVTTAVGALLLTTNHQPGGLPLNAFAALVLADPYLVRRQSGDEADGPLGFAMAFLMVVCVLRVAAPDAVSLGAAAWERYRGDAPALRLASERGATIDFEPVRCLTSSETGGPGYVAALNDGIELLRRHTSAGDGVLAIDMMNPFNYLLGRRSPVGGVSAGAYNYVLSDAAHPTDERFFGNARCVLVRKYGREVGDFALEQFNIDGLFRIYRPALEARFRLVEETRHWRLYVLCGGVGRLQAGLPAR</sequence>
<feature type="transmembrane region" description="Helical" evidence="1">
    <location>
        <begin position="152"/>
        <end position="170"/>
    </location>
</feature>
<feature type="transmembrane region" description="Helical" evidence="1">
    <location>
        <begin position="266"/>
        <end position="286"/>
    </location>
</feature>
<dbReference type="STRING" id="234267.Acid_3189"/>
<evidence type="ECO:0008006" key="3">
    <source>
        <dbReference type="Google" id="ProtNLM"/>
    </source>
</evidence>
<name>Q022D7_SOLUE</name>
<dbReference type="PROSITE" id="PS51257">
    <property type="entry name" value="PROKAR_LIPOPROTEIN"/>
    <property type="match status" value="1"/>
</dbReference>
<keyword evidence="1" id="KW-0812">Transmembrane</keyword>
<organism evidence="2">
    <name type="scientific">Solibacter usitatus (strain Ellin6076)</name>
    <dbReference type="NCBI Taxonomy" id="234267"/>
    <lineage>
        <taxon>Bacteria</taxon>
        <taxon>Pseudomonadati</taxon>
        <taxon>Acidobacteriota</taxon>
        <taxon>Terriglobia</taxon>
        <taxon>Bryobacterales</taxon>
        <taxon>Solibacteraceae</taxon>
        <taxon>Candidatus Solibacter</taxon>
    </lineage>
</organism>
<feature type="transmembrane region" description="Helical" evidence="1">
    <location>
        <begin position="12"/>
        <end position="36"/>
    </location>
</feature>
<dbReference type="InParanoid" id="Q022D7"/>
<dbReference type="KEGG" id="sus:Acid_3189"/>
<dbReference type="HOGENOM" id="CLU_599583_0_0_0"/>
<feature type="transmembrane region" description="Helical" evidence="1">
    <location>
        <begin position="217"/>
        <end position="237"/>
    </location>
</feature>
<keyword evidence="1" id="KW-0472">Membrane</keyword>
<dbReference type="AlphaFoldDB" id="Q022D7"/>
<dbReference type="EMBL" id="CP000473">
    <property type="protein sequence ID" value="ABJ84166.1"/>
    <property type="molecule type" value="Genomic_DNA"/>
</dbReference>
<evidence type="ECO:0000256" key="1">
    <source>
        <dbReference type="SAM" id="Phobius"/>
    </source>
</evidence>
<dbReference type="eggNOG" id="ENOG5033G6R">
    <property type="taxonomic scope" value="Bacteria"/>
</dbReference>
<proteinExistence type="predicted"/>
<feature type="transmembrane region" description="Helical" evidence="1">
    <location>
        <begin position="66"/>
        <end position="84"/>
    </location>
</feature>
<accession>Q022D7</accession>
<feature type="transmembrane region" description="Helical" evidence="1">
    <location>
        <begin position="182"/>
        <end position="205"/>
    </location>
</feature>
<feature type="transmembrane region" description="Helical" evidence="1">
    <location>
        <begin position="114"/>
        <end position="140"/>
    </location>
</feature>
<keyword evidence="1" id="KW-1133">Transmembrane helix</keyword>
<feature type="transmembrane region" description="Helical" evidence="1">
    <location>
        <begin position="298"/>
        <end position="317"/>
    </location>
</feature>
<gene>
    <name evidence="2" type="ordered locus">Acid_3189</name>
</gene>
<dbReference type="OrthoDB" id="7993201at2"/>
<protein>
    <recommendedName>
        <fullName evidence="3">Glycosyltransferase RgtA/B/C/D-like domain-containing protein</fullName>
    </recommendedName>
</protein>
<evidence type="ECO:0000313" key="2">
    <source>
        <dbReference type="EMBL" id="ABJ84166.1"/>
    </source>
</evidence>
<reference evidence="2" key="1">
    <citation type="submission" date="2006-10" db="EMBL/GenBank/DDBJ databases">
        <title>Complete sequence of Solibacter usitatus Ellin6076.</title>
        <authorList>
            <consortium name="US DOE Joint Genome Institute"/>
            <person name="Copeland A."/>
            <person name="Lucas S."/>
            <person name="Lapidus A."/>
            <person name="Barry K."/>
            <person name="Detter J.C."/>
            <person name="Glavina del Rio T."/>
            <person name="Hammon N."/>
            <person name="Israni S."/>
            <person name="Dalin E."/>
            <person name="Tice H."/>
            <person name="Pitluck S."/>
            <person name="Thompson L.S."/>
            <person name="Brettin T."/>
            <person name="Bruce D."/>
            <person name="Han C."/>
            <person name="Tapia R."/>
            <person name="Gilna P."/>
            <person name="Schmutz J."/>
            <person name="Larimer F."/>
            <person name="Land M."/>
            <person name="Hauser L."/>
            <person name="Kyrpides N."/>
            <person name="Mikhailova N."/>
            <person name="Janssen P.H."/>
            <person name="Kuske C.R."/>
            <person name="Richardson P."/>
        </authorList>
    </citation>
    <scope>NUCLEOTIDE SEQUENCE</scope>
    <source>
        <strain evidence="2">Ellin6076</strain>
    </source>
</reference>
<feature type="transmembrane region" description="Helical" evidence="1">
    <location>
        <begin position="91"/>
        <end position="108"/>
    </location>
</feature>